<dbReference type="EnsemblMetazoa" id="G12258.2">
    <property type="protein sequence ID" value="G12258.2:cds"/>
    <property type="gene ID" value="G12258"/>
</dbReference>
<protein>
    <submittedName>
        <fullName evidence="1">Uncharacterized protein</fullName>
    </submittedName>
</protein>
<keyword evidence="2" id="KW-1185">Reference proteome</keyword>
<sequence length="640" mass="73774">MAFCRQNMSTCSVVNNLLCKRSMDSTEDSSVSYQIPRSLEEFQSSILQGVTEDEEAKLFANVIDFKAGRCFIKTKFHDVFINVIDRLYRKCRKQWNCVSGIQGLGKTSSVLYYVLECRWRKDHRIHYVDLNEIDERDKHLDKFSSFSLNFQAEDCLIIDHTTIFNTHYTEKIRNILEGKDIKFILIPAGFTATPYSNGKIDSGRELQLDEECFLKIWSGSLKVLDCKDEGLTQTGKEAYDVFSEHFIMTPRLLHNVLEYMYAFGKTVHQALIQYTKEIQEEIASFKGTGNSALYDKFILHTTILLQHIPVEGEYIFTVTDARQVMIAFNIFHTDLYTVTQEDIENNAKIFELGVQEGDVVVKVHHLQPYLAPEWRARLPYRLDMVLQKGYSDKIFTVMLQNGAKREFIKLLVSAQKKKGIVLLPLIYNTMETSYQPSETPLDVPQTKSDDWLLLRIPSQRFFHPDQQRIEHFAKDVPTSLNSHYKSLFRVALYLKELATSVDKFVVYPEIQDFLGMDYFVYVTIRVDETEACSPAKKLRPCKNSVLYLVQVATGATLRGERIGQALNVVKSVFSDMTVAVHVVIIIARSDTLAYPLTSCCFKNITILNLYEKTSSCLQDLLQSNSLLYNFFLRLVRSKQD</sequence>
<dbReference type="Proteomes" id="UP000005408">
    <property type="component" value="Unassembled WGS sequence"/>
</dbReference>
<evidence type="ECO:0000313" key="1">
    <source>
        <dbReference type="EnsemblMetazoa" id="G12258.2:cds"/>
    </source>
</evidence>
<reference evidence="1" key="1">
    <citation type="submission" date="2022-08" db="UniProtKB">
        <authorList>
            <consortium name="EnsemblMetazoa"/>
        </authorList>
    </citation>
    <scope>IDENTIFICATION</scope>
    <source>
        <strain evidence="1">05x7-T-G4-1.051#20</strain>
    </source>
</reference>
<accession>A0A8W8I2S2</accession>
<dbReference type="AlphaFoldDB" id="A0A8W8I2S2"/>
<evidence type="ECO:0000313" key="2">
    <source>
        <dbReference type="Proteomes" id="UP000005408"/>
    </source>
</evidence>
<name>A0A8W8I2S2_MAGGI</name>
<organism evidence="1 2">
    <name type="scientific">Magallana gigas</name>
    <name type="common">Pacific oyster</name>
    <name type="synonym">Crassostrea gigas</name>
    <dbReference type="NCBI Taxonomy" id="29159"/>
    <lineage>
        <taxon>Eukaryota</taxon>
        <taxon>Metazoa</taxon>
        <taxon>Spiralia</taxon>
        <taxon>Lophotrochozoa</taxon>
        <taxon>Mollusca</taxon>
        <taxon>Bivalvia</taxon>
        <taxon>Autobranchia</taxon>
        <taxon>Pteriomorphia</taxon>
        <taxon>Ostreida</taxon>
        <taxon>Ostreoidea</taxon>
        <taxon>Ostreidae</taxon>
        <taxon>Magallana</taxon>
    </lineage>
</organism>
<proteinExistence type="predicted"/>